<protein>
    <submittedName>
        <fullName evidence="2">Type IV conjugative transfer system protein TraL</fullName>
    </submittedName>
</protein>
<dbReference type="NCBIfam" id="TIGR02762">
    <property type="entry name" value="TraL_TIGR"/>
    <property type="match status" value="1"/>
</dbReference>
<keyword evidence="1" id="KW-0812">Transmembrane</keyword>
<evidence type="ECO:0000256" key="1">
    <source>
        <dbReference type="SAM" id="Phobius"/>
    </source>
</evidence>
<dbReference type="OrthoDB" id="5651788at2"/>
<sequence>MARHYKTFLLSEEPKLAGIPITTAIPVFLLTTIGLFAGYAFELFIIGAALSLVMHYRFGGFPLRFFLASLYWGLPHRMSSLLFRAFPDSSNRLYTR</sequence>
<organism evidence="2 3">
    <name type="scientific">Legionella donaldsonii</name>
    <dbReference type="NCBI Taxonomy" id="45060"/>
    <lineage>
        <taxon>Bacteria</taxon>
        <taxon>Pseudomonadati</taxon>
        <taxon>Pseudomonadota</taxon>
        <taxon>Gammaproteobacteria</taxon>
        <taxon>Legionellales</taxon>
        <taxon>Legionellaceae</taxon>
        <taxon>Legionella</taxon>
    </lineage>
</organism>
<dbReference type="Proteomes" id="UP000254677">
    <property type="component" value="Unassembled WGS sequence"/>
</dbReference>
<feature type="transmembrane region" description="Helical" evidence="1">
    <location>
        <begin position="21"/>
        <end position="50"/>
    </location>
</feature>
<reference evidence="2 3" key="1">
    <citation type="submission" date="2018-06" db="EMBL/GenBank/DDBJ databases">
        <authorList>
            <consortium name="Pathogen Informatics"/>
            <person name="Doyle S."/>
        </authorList>
    </citation>
    <scope>NUCLEOTIDE SEQUENCE [LARGE SCALE GENOMIC DNA]</scope>
    <source>
        <strain evidence="2 3">NCTC13292</strain>
    </source>
</reference>
<keyword evidence="1" id="KW-0472">Membrane</keyword>
<keyword evidence="1" id="KW-1133">Transmembrane helix</keyword>
<dbReference type="RefSeq" id="WP_115222899.1">
    <property type="nucleotide sequence ID" value="NZ_UGOA01000003.1"/>
</dbReference>
<keyword evidence="3" id="KW-1185">Reference proteome</keyword>
<dbReference type="AlphaFoldDB" id="A0A378KNG2"/>
<feature type="transmembrane region" description="Helical" evidence="1">
    <location>
        <begin position="56"/>
        <end position="74"/>
    </location>
</feature>
<name>A0A378KNG2_9GAMM</name>
<evidence type="ECO:0000313" key="2">
    <source>
        <dbReference type="EMBL" id="STX84882.1"/>
    </source>
</evidence>
<dbReference type="GO" id="GO:0019867">
    <property type="term" value="C:outer membrane"/>
    <property type="evidence" value="ECO:0007669"/>
    <property type="project" value="InterPro"/>
</dbReference>
<gene>
    <name evidence="2" type="ORF">NCTC13292_03234</name>
</gene>
<dbReference type="InterPro" id="IPR009838">
    <property type="entry name" value="T4SS_TraL"/>
</dbReference>
<proteinExistence type="predicted"/>
<accession>A0A378KNG2</accession>
<evidence type="ECO:0000313" key="3">
    <source>
        <dbReference type="Proteomes" id="UP000254677"/>
    </source>
</evidence>
<dbReference type="Pfam" id="PF07178">
    <property type="entry name" value="TraL"/>
    <property type="match status" value="1"/>
</dbReference>
<dbReference type="EMBL" id="UGOA01000003">
    <property type="protein sequence ID" value="STX84882.1"/>
    <property type="molecule type" value="Genomic_DNA"/>
</dbReference>